<organism evidence="2">
    <name type="scientific">uncultured Gemmatimonadota bacterium</name>
    <dbReference type="NCBI Taxonomy" id="203437"/>
    <lineage>
        <taxon>Bacteria</taxon>
        <taxon>Pseudomonadati</taxon>
        <taxon>Gemmatimonadota</taxon>
        <taxon>environmental samples</taxon>
    </lineage>
</organism>
<proteinExistence type="predicted"/>
<gene>
    <name evidence="2" type="ORF">AVDCRST_MAG89-2232</name>
</gene>
<feature type="region of interest" description="Disordered" evidence="1">
    <location>
        <begin position="40"/>
        <end position="85"/>
    </location>
</feature>
<evidence type="ECO:0000313" key="2">
    <source>
        <dbReference type="EMBL" id="CAA9333079.1"/>
    </source>
</evidence>
<evidence type="ECO:0000256" key="1">
    <source>
        <dbReference type="SAM" id="MobiDB-lite"/>
    </source>
</evidence>
<protein>
    <submittedName>
        <fullName evidence="2">Uncharacterized protein</fullName>
    </submittedName>
</protein>
<sequence length="85" mass="8873">GNPGLRALRAHEHRLRIPPPAGLHAQPLPPPAVERALLRGAGAEQRPAGGGQARGAGDGPLRLAHPPRAGRDRAPPVRLRVGHPM</sequence>
<feature type="compositionally biased region" description="Gly residues" evidence="1">
    <location>
        <begin position="48"/>
        <end position="58"/>
    </location>
</feature>
<accession>A0A6J4LK94</accession>
<feature type="non-terminal residue" evidence="2">
    <location>
        <position position="1"/>
    </location>
</feature>
<dbReference type="AlphaFoldDB" id="A0A6J4LK94"/>
<feature type="non-terminal residue" evidence="2">
    <location>
        <position position="85"/>
    </location>
</feature>
<name>A0A6J4LK94_9BACT</name>
<reference evidence="2" key="1">
    <citation type="submission" date="2020-02" db="EMBL/GenBank/DDBJ databases">
        <authorList>
            <person name="Meier V. D."/>
        </authorList>
    </citation>
    <scope>NUCLEOTIDE SEQUENCE</scope>
    <source>
        <strain evidence="2">AVDCRST_MAG89</strain>
    </source>
</reference>
<dbReference type="EMBL" id="CADCTV010000473">
    <property type="protein sequence ID" value="CAA9333079.1"/>
    <property type="molecule type" value="Genomic_DNA"/>
</dbReference>